<dbReference type="WBParaSite" id="GPUH_0000010401-mRNA-1">
    <property type="protein sequence ID" value="GPUH_0000010401-mRNA-1"/>
    <property type="gene ID" value="GPUH_0000010401"/>
</dbReference>
<dbReference type="Pfam" id="PF02014">
    <property type="entry name" value="Reeler"/>
    <property type="match status" value="1"/>
</dbReference>
<evidence type="ECO:0000256" key="1">
    <source>
        <dbReference type="ARBA" id="ARBA00004613"/>
    </source>
</evidence>
<dbReference type="CDD" id="cd08544">
    <property type="entry name" value="Reeler"/>
    <property type="match status" value="1"/>
</dbReference>
<comment type="subcellular location">
    <subcellularLocation>
        <location evidence="1">Secreted</location>
    </subcellularLocation>
</comment>
<dbReference type="GO" id="GO:0042742">
    <property type="term" value="P:defense response to bacterium"/>
    <property type="evidence" value="ECO:0007669"/>
    <property type="project" value="UniProtKB-KW"/>
</dbReference>
<evidence type="ECO:0000313" key="12">
    <source>
        <dbReference type="Proteomes" id="UP000271098"/>
    </source>
</evidence>
<feature type="domain" description="Reelin" evidence="10">
    <location>
        <begin position="20"/>
        <end position="196"/>
    </location>
</feature>
<comment type="similarity">
    <text evidence="2">Belongs to the insect defense protein family.</text>
</comment>
<dbReference type="Proteomes" id="UP000271098">
    <property type="component" value="Unassembled WGS sequence"/>
</dbReference>
<evidence type="ECO:0000259" key="10">
    <source>
        <dbReference type="PROSITE" id="PS51019"/>
    </source>
</evidence>
<dbReference type="PROSITE" id="PS51019">
    <property type="entry name" value="REELIN"/>
    <property type="match status" value="1"/>
</dbReference>
<dbReference type="InterPro" id="IPR002861">
    <property type="entry name" value="Reeler_dom"/>
</dbReference>
<gene>
    <name evidence="11" type="ORF">GPUH_LOCUS105</name>
</gene>
<feature type="signal peptide" evidence="9">
    <location>
        <begin position="1"/>
        <end position="17"/>
    </location>
</feature>
<proteinExistence type="inferred from homology"/>
<keyword evidence="4" id="KW-0929">Antimicrobial</keyword>
<name>A0A183CUG4_9BILA</name>
<dbReference type="PANTHER" id="PTHR45828:SF9">
    <property type="entry name" value="CELL WALL INTEGRITY AND STRESS RESPONSE COMPONENT 4-LIKE-RELATED"/>
    <property type="match status" value="1"/>
</dbReference>
<organism evidence="13">
    <name type="scientific">Gongylonema pulchrum</name>
    <dbReference type="NCBI Taxonomy" id="637853"/>
    <lineage>
        <taxon>Eukaryota</taxon>
        <taxon>Metazoa</taxon>
        <taxon>Ecdysozoa</taxon>
        <taxon>Nematoda</taxon>
        <taxon>Chromadorea</taxon>
        <taxon>Rhabditida</taxon>
        <taxon>Spirurina</taxon>
        <taxon>Spiruromorpha</taxon>
        <taxon>Spiruroidea</taxon>
        <taxon>Gongylonematidae</taxon>
        <taxon>Gongylonema</taxon>
    </lineage>
</organism>
<evidence type="ECO:0000313" key="13">
    <source>
        <dbReference type="WBParaSite" id="GPUH_0000010401-mRNA-1"/>
    </source>
</evidence>
<dbReference type="Gene3D" id="2.60.40.4060">
    <property type="entry name" value="Reeler domain"/>
    <property type="match status" value="1"/>
</dbReference>
<dbReference type="GO" id="GO:0005576">
    <property type="term" value="C:extracellular region"/>
    <property type="evidence" value="ECO:0007669"/>
    <property type="project" value="UniProtKB-SubCell"/>
</dbReference>
<protein>
    <submittedName>
        <fullName evidence="13">Reelin domain-containing protein</fullName>
    </submittedName>
</protein>
<accession>A0A183CUG4</accession>
<evidence type="ECO:0000256" key="5">
    <source>
        <dbReference type="ARBA" id="ARBA00022588"/>
    </source>
</evidence>
<evidence type="ECO:0000256" key="3">
    <source>
        <dbReference type="ARBA" id="ARBA00022525"/>
    </source>
</evidence>
<evidence type="ECO:0000256" key="8">
    <source>
        <dbReference type="ARBA" id="ARBA00023022"/>
    </source>
</evidence>
<keyword evidence="7" id="KW-0391">Immunity</keyword>
<evidence type="ECO:0000256" key="2">
    <source>
        <dbReference type="ARBA" id="ARBA00008501"/>
    </source>
</evidence>
<evidence type="ECO:0000256" key="4">
    <source>
        <dbReference type="ARBA" id="ARBA00022529"/>
    </source>
</evidence>
<evidence type="ECO:0000256" key="6">
    <source>
        <dbReference type="ARBA" id="ARBA00022729"/>
    </source>
</evidence>
<keyword evidence="3" id="KW-0964">Secreted</keyword>
<dbReference type="OrthoDB" id="283575at2759"/>
<sequence length="214" mass="24974">MLLILVSVTLWFCSVRAFLTENSGFHCMTRHSMRLNRAVHGEPQKTLPPFEFHFVDTKGHDTSYYEPGKIYTIRLIGFVHFRGFLLQARLTNENGFLLGSLKGGRFIESKNWETFGVRMQKCDRRSLSWQDSVTHSNDSRKFIVQVEWTADREIGAVQFLLTIAEEDEIYWERWRPQTGFIMPTSWRGKHINIIQEVFNDEKAAFLQLAGSSFT</sequence>
<dbReference type="AlphaFoldDB" id="A0A183CUG4"/>
<dbReference type="EMBL" id="UYRT01000065">
    <property type="protein sequence ID" value="VDK27320.1"/>
    <property type="molecule type" value="Genomic_DNA"/>
</dbReference>
<evidence type="ECO:0000313" key="11">
    <source>
        <dbReference type="EMBL" id="VDK27320.1"/>
    </source>
</evidence>
<keyword evidence="6 9" id="KW-0732">Signal</keyword>
<dbReference type="GO" id="GO:0045087">
    <property type="term" value="P:innate immune response"/>
    <property type="evidence" value="ECO:0007669"/>
    <property type="project" value="UniProtKB-KW"/>
</dbReference>
<keyword evidence="8" id="KW-0044">Antibiotic</keyword>
<feature type="chain" id="PRO_5043138425" evidence="9">
    <location>
        <begin position="18"/>
        <end position="214"/>
    </location>
</feature>
<dbReference type="InterPro" id="IPR051237">
    <property type="entry name" value="Ferric-chelate_Red/DefProt"/>
</dbReference>
<dbReference type="GO" id="GO:0016020">
    <property type="term" value="C:membrane"/>
    <property type="evidence" value="ECO:0007669"/>
    <property type="project" value="TreeGrafter"/>
</dbReference>
<dbReference type="InterPro" id="IPR042307">
    <property type="entry name" value="Reeler_sf"/>
</dbReference>
<reference evidence="11 12" key="2">
    <citation type="submission" date="2018-11" db="EMBL/GenBank/DDBJ databases">
        <authorList>
            <consortium name="Pathogen Informatics"/>
        </authorList>
    </citation>
    <scope>NUCLEOTIDE SEQUENCE [LARGE SCALE GENOMIC DNA]</scope>
</reference>
<keyword evidence="5" id="KW-0399">Innate immunity</keyword>
<reference evidence="13" key="1">
    <citation type="submission" date="2016-06" db="UniProtKB">
        <authorList>
            <consortium name="WormBaseParasite"/>
        </authorList>
    </citation>
    <scope>IDENTIFICATION</scope>
</reference>
<dbReference type="PANTHER" id="PTHR45828">
    <property type="entry name" value="CYTOCHROME B561/FERRIC REDUCTASE TRANSMEMBRANE"/>
    <property type="match status" value="1"/>
</dbReference>
<evidence type="ECO:0000256" key="9">
    <source>
        <dbReference type="SAM" id="SignalP"/>
    </source>
</evidence>
<keyword evidence="12" id="KW-1185">Reference proteome</keyword>
<evidence type="ECO:0000256" key="7">
    <source>
        <dbReference type="ARBA" id="ARBA00022859"/>
    </source>
</evidence>